<reference evidence="5" key="1">
    <citation type="journal article" date="2021" name="Science">
        <title>Hunting the eagle killer: A cyanobacterial neurotoxin causes vacuolar myelinopathy.</title>
        <authorList>
            <person name="Breinlinger S."/>
            <person name="Phillips T.J."/>
            <person name="Haram B.N."/>
            <person name="Mares J."/>
            <person name="Martinez Yerena J.A."/>
            <person name="Hrouzek P."/>
            <person name="Sobotka R."/>
            <person name="Henderson W.M."/>
            <person name="Schmieder P."/>
            <person name="Williams S.M."/>
            <person name="Lauderdale J.D."/>
            <person name="Wilde H.D."/>
            <person name="Gerrin W."/>
            <person name="Kust A."/>
            <person name="Washington J.W."/>
            <person name="Wagner C."/>
            <person name="Geier B."/>
            <person name="Liebeke M."/>
            <person name="Enke H."/>
            <person name="Niedermeyer T.H.J."/>
            <person name="Wilde S.B."/>
        </authorList>
    </citation>
    <scope>NUCLEOTIDE SEQUENCE [LARGE SCALE GENOMIC DNA]</scope>
    <source>
        <strain evidence="5">Thurmond2011</strain>
    </source>
</reference>
<dbReference type="AlphaFoldDB" id="A0AAP5M3M3"/>
<evidence type="ECO:0000256" key="2">
    <source>
        <dbReference type="SAM" id="MobiDB-lite"/>
    </source>
</evidence>
<dbReference type="EMBL" id="JAALHA020000001">
    <property type="protein sequence ID" value="MDR9893946.1"/>
    <property type="molecule type" value="Genomic_DNA"/>
</dbReference>
<keyword evidence="5" id="KW-1185">Reference proteome</keyword>
<dbReference type="PANTHER" id="PTHR30570">
    <property type="entry name" value="PERIPLASMIC PHOSPHATE BINDING COMPONENT OF PHOSPHATE ABC TRANSPORTER"/>
    <property type="match status" value="1"/>
</dbReference>
<evidence type="ECO:0000259" key="3">
    <source>
        <dbReference type="Pfam" id="PF12849"/>
    </source>
</evidence>
<dbReference type="SUPFAM" id="SSF53850">
    <property type="entry name" value="Periplasmic binding protein-like II"/>
    <property type="match status" value="1"/>
</dbReference>
<feature type="domain" description="PBP" evidence="3">
    <location>
        <begin position="147"/>
        <end position="402"/>
    </location>
</feature>
<name>A0AAP5M3M3_9CYAN</name>
<feature type="region of interest" description="Disordered" evidence="2">
    <location>
        <begin position="101"/>
        <end position="122"/>
    </location>
</feature>
<feature type="compositionally biased region" description="Low complexity" evidence="2">
    <location>
        <begin position="103"/>
        <end position="122"/>
    </location>
</feature>
<accession>A0AAP5M3M3</accession>
<comment type="caution">
    <text evidence="4">The sequence shown here is derived from an EMBL/GenBank/DDBJ whole genome shotgun (WGS) entry which is preliminary data.</text>
</comment>
<dbReference type="RefSeq" id="WP_208339600.1">
    <property type="nucleotide sequence ID" value="NZ_CAWQFN010000556.1"/>
</dbReference>
<evidence type="ECO:0000256" key="1">
    <source>
        <dbReference type="ARBA" id="ARBA00022729"/>
    </source>
</evidence>
<feature type="region of interest" description="Disordered" evidence="2">
    <location>
        <begin position="1"/>
        <end position="27"/>
    </location>
</feature>
<organism evidence="4 5">
    <name type="scientific">Aetokthonos hydrillicola Thurmond2011</name>
    <dbReference type="NCBI Taxonomy" id="2712845"/>
    <lineage>
        <taxon>Bacteria</taxon>
        <taxon>Bacillati</taxon>
        <taxon>Cyanobacteriota</taxon>
        <taxon>Cyanophyceae</taxon>
        <taxon>Nostocales</taxon>
        <taxon>Hapalosiphonaceae</taxon>
        <taxon>Aetokthonos</taxon>
    </lineage>
</organism>
<proteinExistence type="predicted"/>
<dbReference type="InterPro" id="IPR024370">
    <property type="entry name" value="PBP_domain"/>
</dbReference>
<keyword evidence="1" id="KW-0732">Signal</keyword>
<sequence length="425" mass="45758">MANSWKCDGVPKDGKSYASQNPKQKHEPYENFGEECVICGLPKEAIVDGSSTLPGSAIAVGIIAILALAAVTRGDDIWQSQFCLKGQQKINGTCVAVPSSNYSASTPTTKPSPTASSNPSKVVSSPVSTSMYATTLAEVANVPRGIARYTGSTTFAPLRTPGILEKIRQAHIGYELVYVEPPPGNKPSCKIGIKMLIEGQLSFSQCSQPVKDDEYKKAKDRNFQLEQIPIAIDGIAIYVNPKISIPNLTLSQLKDIFTGKINNWKELGGPDLAIIPISRDPQDGDTPDYFKEIVLEKSDFADSAQPYVSDTTSALKKVADTLGGISYATASQVCNQSLVKPISIGRSANRGFVAPCNGKEVNKTDFAKDIYPITRRLFVMVKRDGKLDEHLGVAYVNMLLSDDGQQIVNQAGLVPLRSIKSGSPK</sequence>
<evidence type="ECO:0000313" key="5">
    <source>
        <dbReference type="Proteomes" id="UP000667802"/>
    </source>
</evidence>
<dbReference type="Proteomes" id="UP000667802">
    <property type="component" value="Unassembled WGS sequence"/>
</dbReference>
<evidence type="ECO:0000313" key="4">
    <source>
        <dbReference type="EMBL" id="MDR9893946.1"/>
    </source>
</evidence>
<dbReference type="InterPro" id="IPR050811">
    <property type="entry name" value="Phosphate_ABC_transporter"/>
</dbReference>
<dbReference type="PANTHER" id="PTHR30570:SF1">
    <property type="entry name" value="PHOSPHATE-BINDING PROTEIN PSTS"/>
    <property type="match status" value="1"/>
</dbReference>
<protein>
    <submittedName>
        <fullName evidence="4">Substrate-binding domain-containing protein</fullName>
    </submittedName>
</protein>
<gene>
    <name evidence="4" type="ORF">G7B40_005075</name>
</gene>
<dbReference type="Gene3D" id="3.40.190.10">
    <property type="entry name" value="Periplasmic binding protein-like II"/>
    <property type="match status" value="2"/>
</dbReference>
<dbReference type="Pfam" id="PF12849">
    <property type="entry name" value="PBP_like_2"/>
    <property type="match status" value="1"/>
</dbReference>